<keyword evidence="3" id="KW-1185">Reference proteome</keyword>
<feature type="chain" id="PRO_5040378171" evidence="1">
    <location>
        <begin position="18"/>
        <end position="122"/>
    </location>
</feature>
<organism evidence="2 3">
    <name type="scientific">Lactuca sativa</name>
    <name type="common">Garden lettuce</name>
    <dbReference type="NCBI Taxonomy" id="4236"/>
    <lineage>
        <taxon>Eukaryota</taxon>
        <taxon>Viridiplantae</taxon>
        <taxon>Streptophyta</taxon>
        <taxon>Embryophyta</taxon>
        <taxon>Tracheophyta</taxon>
        <taxon>Spermatophyta</taxon>
        <taxon>Magnoliopsida</taxon>
        <taxon>eudicotyledons</taxon>
        <taxon>Gunneridae</taxon>
        <taxon>Pentapetalae</taxon>
        <taxon>asterids</taxon>
        <taxon>campanulids</taxon>
        <taxon>Asterales</taxon>
        <taxon>Asteraceae</taxon>
        <taxon>Cichorioideae</taxon>
        <taxon>Cichorieae</taxon>
        <taxon>Lactucinae</taxon>
        <taxon>Lactuca</taxon>
    </lineage>
</organism>
<evidence type="ECO:0000313" key="2">
    <source>
        <dbReference type="EMBL" id="KAJ0217185.1"/>
    </source>
</evidence>
<feature type="signal peptide" evidence="1">
    <location>
        <begin position="1"/>
        <end position="17"/>
    </location>
</feature>
<gene>
    <name evidence="2" type="ORF">LSAT_V11C300111910</name>
</gene>
<dbReference type="AlphaFoldDB" id="A0A9R1W6V0"/>
<sequence length="122" mass="13964">MFLNAYIVGLFFVDVVGEVYDPEFNSWVDMPVGMGEGWPMKQTGTELSVIVDNDLYALDPSSSLESARIKVYDHVEDSWKVVEGDVLIRVAEIEIMIAEPKRPVQFQETKHKRARILFGVQW</sequence>
<dbReference type="Proteomes" id="UP000235145">
    <property type="component" value="Unassembled WGS sequence"/>
</dbReference>
<keyword evidence="1" id="KW-0732">Signal</keyword>
<dbReference type="EMBL" id="NBSK02000003">
    <property type="protein sequence ID" value="KAJ0217185.1"/>
    <property type="molecule type" value="Genomic_DNA"/>
</dbReference>
<comment type="caution">
    <text evidence="2">The sequence shown here is derived from an EMBL/GenBank/DDBJ whole genome shotgun (WGS) entry which is preliminary data.</text>
</comment>
<protein>
    <submittedName>
        <fullName evidence="2">Uncharacterized protein</fullName>
    </submittedName>
</protein>
<evidence type="ECO:0000256" key="1">
    <source>
        <dbReference type="SAM" id="SignalP"/>
    </source>
</evidence>
<accession>A0A9R1W6V0</accession>
<name>A0A9R1W6V0_LACSA</name>
<evidence type="ECO:0000313" key="3">
    <source>
        <dbReference type="Proteomes" id="UP000235145"/>
    </source>
</evidence>
<proteinExistence type="predicted"/>
<reference evidence="2 3" key="1">
    <citation type="journal article" date="2017" name="Nat. Commun.">
        <title>Genome assembly with in vitro proximity ligation data and whole-genome triplication in lettuce.</title>
        <authorList>
            <person name="Reyes-Chin-Wo S."/>
            <person name="Wang Z."/>
            <person name="Yang X."/>
            <person name="Kozik A."/>
            <person name="Arikit S."/>
            <person name="Song C."/>
            <person name="Xia L."/>
            <person name="Froenicke L."/>
            <person name="Lavelle D.O."/>
            <person name="Truco M.J."/>
            <person name="Xia R."/>
            <person name="Zhu S."/>
            <person name="Xu C."/>
            <person name="Xu H."/>
            <person name="Xu X."/>
            <person name="Cox K."/>
            <person name="Korf I."/>
            <person name="Meyers B.C."/>
            <person name="Michelmore R.W."/>
        </authorList>
    </citation>
    <scope>NUCLEOTIDE SEQUENCE [LARGE SCALE GENOMIC DNA]</scope>
    <source>
        <strain evidence="3">cv. Salinas</strain>
        <tissue evidence="2">Seedlings</tissue>
    </source>
</reference>